<name>A0ABQ5K367_9EUKA</name>
<gene>
    <name evidence="1" type="ORF">ADUPG1_012587</name>
</gene>
<sequence length="136" mass="15191">MKFHTHWRTSSFQEDSNGVIEEQVMVQMGLFLISSIISSLKNRSRLRCSEIFKKSFELNGVSFSGPIYRPDVLLLACNKFATVSISEILTSGSSTVDNPIAIRVRNCSLLIPYKKSFRTCLSSGFSLASVTDSKVR</sequence>
<comment type="caution">
    <text evidence="1">The sequence shown here is derived from an EMBL/GenBank/DDBJ whole genome shotgun (WGS) entry which is preliminary data.</text>
</comment>
<dbReference type="Proteomes" id="UP001057375">
    <property type="component" value="Unassembled WGS sequence"/>
</dbReference>
<accession>A0ABQ5K367</accession>
<evidence type="ECO:0000313" key="2">
    <source>
        <dbReference type="Proteomes" id="UP001057375"/>
    </source>
</evidence>
<reference evidence="1" key="1">
    <citation type="submission" date="2022-03" db="EMBL/GenBank/DDBJ databases">
        <title>Draft genome sequence of Aduncisulcus paluster, a free-living microaerophilic Fornicata.</title>
        <authorList>
            <person name="Yuyama I."/>
            <person name="Kume K."/>
            <person name="Tamura T."/>
            <person name="Inagaki Y."/>
            <person name="Hashimoto T."/>
        </authorList>
    </citation>
    <scope>NUCLEOTIDE SEQUENCE</scope>
    <source>
        <strain evidence="1">NY0171</strain>
    </source>
</reference>
<keyword evidence="2" id="KW-1185">Reference proteome</keyword>
<proteinExistence type="predicted"/>
<organism evidence="1 2">
    <name type="scientific">Aduncisulcus paluster</name>
    <dbReference type="NCBI Taxonomy" id="2918883"/>
    <lineage>
        <taxon>Eukaryota</taxon>
        <taxon>Metamonada</taxon>
        <taxon>Carpediemonas-like organisms</taxon>
        <taxon>Aduncisulcus</taxon>
    </lineage>
</organism>
<protein>
    <submittedName>
        <fullName evidence="1">Uncharacterized protein</fullName>
    </submittedName>
</protein>
<dbReference type="EMBL" id="BQXS01012492">
    <property type="protein sequence ID" value="GKT23933.1"/>
    <property type="molecule type" value="Genomic_DNA"/>
</dbReference>
<evidence type="ECO:0000313" key="1">
    <source>
        <dbReference type="EMBL" id="GKT23933.1"/>
    </source>
</evidence>